<evidence type="ECO:0008006" key="4">
    <source>
        <dbReference type="Google" id="ProtNLM"/>
    </source>
</evidence>
<feature type="transmembrane region" description="Helical" evidence="1">
    <location>
        <begin position="30"/>
        <end position="50"/>
    </location>
</feature>
<keyword evidence="3" id="KW-1185">Reference proteome</keyword>
<reference evidence="3" key="1">
    <citation type="submission" date="2015-01" db="EMBL/GenBank/DDBJ databases">
        <title>Flavisolibacter sp./LCS9/ whole genome sequencing.</title>
        <authorList>
            <person name="Kim M.K."/>
            <person name="Srinivasan S."/>
            <person name="Lee J.-J."/>
        </authorList>
    </citation>
    <scope>NUCLEOTIDE SEQUENCE [LARGE SCALE GENOMIC DNA]</scope>
    <source>
        <strain evidence="3">LCS9</strain>
    </source>
</reference>
<dbReference type="EMBL" id="CP011390">
    <property type="protein sequence ID" value="ANE50366.1"/>
    <property type="molecule type" value="Genomic_DNA"/>
</dbReference>
<evidence type="ECO:0000313" key="2">
    <source>
        <dbReference type="EMBL" id="ANE50366.1"/>
    </source>
</evidence>
<dbReference type="Proteomes" id="UP000077177">
    <property type="component" value="Chromosome"/>
</dbReference>
<feature type="transmembrane region" description="Helical" evidence="1">
    <location>
        <begin position="133"/>
        <end position="157"/>
    </location>
</feature>
<proteinExistence type="predicted"/>
<keyword evidence="1" id="KW-1133">Transmembrane helix</keyword>
<reference evidence="2 3" key="2">
    <citation type="journal article" date="2016" name="Int. J. Syst. Evol. Microbiol.">
        <title>Flavisolibacter tropicus sp. nov., isolated from tropical soil.</title>
        <authorList>
            <person name="Lee J.J."/>
            <person name="Kang M.S."/>
            <person name="Kim G.S."/>
            <person name="Lee C.S."/>
            <person name="Lim S."/>
            <person name="Lee J."/>
            <person name="Roh S.H."/>
            <person name="Kang H."/>
            <person name="Ha J.M."/>
            <person name="Bae S."/>
            <person name="Jung H.Y."/>
            <person name="Kim M.K."/>
        </authorList>
    </citation>
    <scope>NUCLEOTIDE SEQUENCE [LARGE SCALE GENOMIC DNA]</scope>
    <source>
        <strain evidence="2 3">LCS9</strain>
    </source>
</reference>
<gene>
    <name evidence="2" type="ORF">SY85_07520</name>
</gene>
<accession>A0A172TTP9</accession>
<protein>
    <recommendedName>
        <fullName evidence="4">DUF4064 domain-containing protein</fullName>
    </recommendedName>
</protein>
<name>A0A172TTP9_9BACT</name>
<evidence type="ECO:0000256" key="1">
    <source>
        <dbReference type="SAM" id="Phobius"/>
    </source>
</evidence>
<dbReference type="KEGG" id="fla:SY85_07520"/>
<keyword evidence="1" id="KW-0812">Transmembrane</keyword>
<feature type="transmembrane region" description="Helical" evidence="1">
    <location>
        <begin position="94"/>
        <end position="112"/>
    </location>
</feature>
<keyword evidence="1" id="KW-0472">Membrane</keyword>
<evidence type="ECO:0000313" key="3">
    <source>
        <dbReference type="Proteomes" id="UP000077177"/>
    </source>
</evidence>
<dbReference type="AlphaFoldDB" id="A0A172TTP9"/>
<sequence>METSNQTATMSSNDLFEPQQKGLTGTLKTLSILSLIGCGIAYIMGVYSLIDSSNYEQKMAEFEKAQERIGDNEMANNMVQSSIEIYQKTYDYRYFLFISTIVFTTLCLIGVLQMRKLKKTGFAIYTVGELTPLVISAALLGFSLVGGFILIISTIIAV</sequence>
<organism evidence="2 3">
    <name type="scientific">Flavisolibacter tropicus</name>
    <dbReference type="NCBI Taxonomy" id="1492898"/>
    <lineage>
        <taxon>Bacteria</taxon>
        <taxon>Pseudomonadati</taxon>
        <taxon>Bacteroidota</taxon>
        <taxon>Chitinophagia</taxon>
        <taxon>Chitinophagales</taxon>
        <taxon>Chitinophagaceae</taxon>
        <taxon>Flavisolibacter</taxon>
    </lineage>
</organism>